<evidence type="ECO:0000259" key="6">
    <source>
        <dbReference type="Pfam" id="PF07980"/>
    </source>
</evidence>
<dbReference type="InterPro" id="IPR011990">
    <property type="entry name" value="TPR-like_helical_dom_sf"/>
</dbReference>
<comment type="caution">
    <text evidence="7">The sequence shown here is derived from an EMBL/GenBank/DDBJ whole genome shotgun (WGS) entry which is preliminary data.</text>
</comment>
<keyword evidence="5" id="KW-0998">Cell outer membrane</keyword>
<keyword evidence="4" id="KW-0472">Membrane</keyword>
<dbReference type="Pfam" id="PF07980">
    <property type="entry name" value="SusD_RagB"/>
    <property type="match status" value="1"/>
</dbReference>
<feature type="domain" description="RagB/SusD" evidence="6">
    <location>
        <begin position="60"/>
        <end position="106"/>
    </location>
</feature>
<comment type="similarity">
    <text evidence="2">Belongs to the SusD family.</text>
</comment>
<feature type="non-terminal residue" evidence="7">
    <location>
        <position position="1"/>
    </location>
</feature>
<evidence type="ECO:0000313" key="8">
    <source>
        <dbReference type="Proteomes" id="UP001278571"/>
    </source>
</evidence>
<comment type="subcellular location">
    <subcellularLocation>
        <location evidence="1">Cell outer membrane</location>
    </subcellularLocation>
</comment>
<accession>A0ABU4JZE4</accession>
<gene>
    <name evidence="7" type="ORF">R2363_00340</name>
</gene>
<dbReference type="InterPro" id="IPR012944">
    <property type="entry name" value="SusD_RagB_dom"/>
</dbReference>
<dbReference type="RefSeq" id="WP_319007265.1">
    <property type="nucleotide sequence ID" value="NZ_JAWJZF010000069.1"/>
</dbReference>
<dbReference type="Gene3D" id="1.25.40.900">
    <property type="match status" value="1"/>
</dbReference>
<dbReference type="EMBL" id="JAWJZF010000069">
    <property type="protein sequence ID" value="MDX2290644.1"/>
    <property type="molecule type" value="Genomic_DNA"/>
</dbReference>
<name>A0ABU4JZE4_9ACTN</name>
<evidence type="ECO:0000256" key="4">
    <source>
        <dbReference type="ARBA" id="ARBA00023136"/>
    </source>
</evidence>
<evidence type="ECO:0000256" key="2">
    <source>
        <dbReference type="ARBA" id="ARBA00006275"/>
    </source>
</evidence>
<organism evidence="7 8">
    <name type="scientific">Streptomyces roseolus</name>
    <dbReference type="NCBI Taxonomy" id="67358"/>
    <lineage>
        <taxon>Bacteria</taxon>
        <taxon>Bacillati</taxon>
        <taxon>Actinomycetota</taxon>
        <taxon>Actinomycetes</taxon>
        <taxon>Kitasatosporales</taxon>
        <taxon>Streptomycetaceae</taxon>
        <taxon>Streptomyces</taxon>
    </lineage>
</organism>
<protein>
    <submittedName>
        <fullName evidence="7">RagB/SusD family nutrient uptake outer membrane protein</fullName>
    </submittedName>
</protein>
<evidence type="ECO:0000256" key="1">
    <source>
        <dbReference type="ARBA" id="ARBA00004442"/>
    </source>
</evidence>
<reference evidence="7 8" key="1">
    <citation type="submission" date="2023-10" db="EMBL/GenBank/DDBJ databases">
        <authorList>
            <person name="Wang X.X."/>
        </authorList>
    </citation>
    <scope>NUCLEOTIDE SEQUENCE [LARGE SCALE GENOMIC DNA]</scope>
    <source>
        <strain evidence="7 8">NBRC 12816</strain>
    </source>
</reference>
<dbReference type="Proteomes" id="UP001278571">
    <property type="component" value="Unassembled WGS sequence"/>
</dbReference>
<feature type="non-terminal residue" evidence="7">
    <location>
        <position position="119"/>
    </location>
</feature>
<evidence type="ECO:0000313" key="7">
    <source>
        <dbReference type="EMBL" id="MDX2290644.1"/>
    </source>
</evidence>
<sequence length="119" mass="12640">PTITLLNDLGITLSGGNTTANFALNHVISSRSTDVRNLLFEPGTAGRGPIKTECTKYLGKNGTINLDNVPVYRIAEAYLIRAEAQATAGSPVLNLTNALADLKTIKSNRYVGYTGSSLE</sequence>
<keyword evidence="3" id="KW-0732">Signal</keyword>
<proteinExistence type="inferred from homology"/>
<keyword evidence="8" id="KW-1185">Reference proteome</keyword>
<dbReference type="Gene3D" id="2.20.20.130">
    <property type="match status" value="1"/>
</dbReference>
<evidence type="ECO:0000256" key="5">
    <source>
        <dbReference type="ARBA" id="ARBA00023237"/>
    </source>
</evidence>
<evidence type="ECO:0000256" key="3">
    <source>
        <dbReference type="ARBA" id="ARBA00022729"/>
    </source>
</evidence>
<dbReference type="SUPFAM" id="SSF48452">
    <property type="entry name" value="TPR-like"/>
    <property type="match status" value="1"/>
</dbReference>